<dbReference type="Gene3D" id="3.30.70.1440">
    <property type="entry name" value="Multidrug efflux transporter AcrB pore domain"/>
    <property type="match status" value="1"/>
</dbReference>
<dbReference type="NCBIfam" id="TIGR00914">
    <property type="entry name" value="2A0601"/>
    <property type="match status" value="1"/>
</dbReference>
<dbReference type="GO" id="GO:0042910">
    <property type="term" value="F:xenobiotic transmembrane transporter activity"/>
    <property type="evidence" value="ECO:0007669"/>
    <property type="project" value="TreeGrafter"/>
</dbReference>
<evidence type="ECO:0000256" key="8">
    <source>
        <dbReference type="SAM" id="Phobius"/>
    </source>
</evidence>
<keyword evidence="5 8" id="KW-0812">Transmembrane</keyword>
<evidence type="ECO:0000256" key="6">
    <source>
        <dbReference type="ARBA" id="ARBA00022989"/>
    </source>
</evidence>
<dbReference type="Gene3D" id="3.30.70.1430">
    <property type="entry name" value="Multidrug efflux transporter AcrB pore domain"/>
    <property type="match status" value="2"/>
</dbReference>
<dbReference type="SUPFAM" id="SSF82714">
    <property type="entry name" value="Multidrug efflux transporter AcrB TolC docking domain, DN and DC subdomains"/>
    <property type="match status" value="2"/>
</dbReference>
<keyword evidence="4" id="KW-1003">Cell membrane</keyword>
<dbReference type="InterPro" id="IPR027463">
    <property type="entry name" value="AcrB_DN_DC_subdom"/>
</dbReference>
<feature type="transmembrane region" description="Helical" evidence="8">
    <location>
        <begin position="929"/>
        <end position="953"/>
    </location>
</feature>
<evidence type="ECO:0000256" key="5">
    <source>
        <dbReference type="ARBA" id="ARBA00022692"/>
    </source>
</evidence>
<dbReference type="Gene3D" id="1.20.1640.10">
    <property type="entry name" value="Multidrug efflux transporter AcrB transmembrane domain"/>
    <property type="match status" value="2"/>
</dbReference>
<keyword evidence="7 8" id="KW-0472">Membrane</keyword>
<feature type="transmembrane region" description="Helical" evidence="8">
    <location>
        <begin position="369"/>
        <end position="390"/>
    </location>
</feature>
<feature type="transmembrane region" description="Helical" evidence="8">
    <location>
        <begin position="12"/>
        <end position="31"/>
    </location>
</feature>
<dbReference type="EMBL" id="PIQF01000002">
    <property type="protein sequence ID" value="RUO75855.1"/>
    <property type="molecule type" value="Genomic_DNA"/>
</dbReference>
<comment type="caution">
    <text evidence="9">The sequence shown here is derived from an EMBL/GenBank/DDBJ whole genome shotgun (WGS) entry which is preliminary data.</text>
</comment>
<dbReference type="GO" id="GO:0008324">
    <property type="term" value="F:monoatomic cation transmembrane transporter activity"/>
    <property type="evidence" value="ECO:0007669"/>
    <property type="project" value="InterPro"/>
</dbReference>
<feature type="transmembrane region" description="Helical" evidence="8">
    <location>
        <begin position="348"/>
        <end position="364"/>
    </location>
</feature>
<dbReference type="SUPFAM" id="SSF82866">
    <property type="entry name" value="Multidrug efflux transporter AcrB transmembrane domain"/>
    <property type="match status" value="2"/>
</dbReference>
<feature type="transmembrane region" description="Helical" evidence="8">
    <location>
        <begin position="1014"/>
        <end position="1035"/>
    </location>
</feature>
<dbReference type="InterPro" id="IPR004763">
    <property type="entry name" value="CusA-like"/>
</dbReference>
<dbReference type="Proteomes" id="UP000287908">
    <property type="component" value="Unassembled WGS sequence"/>
</dbReference>
<evidence type="ECO:0000256" key="7">
    <source>
        <dbReference type="ARBA" id="ARBA00023136"/>
    </source>
</evidence>
<feature type="transmembrane region" description="Helical" evidence="8">
    <location>
        <begin position="983"/>
        <end position="1002"/>
    </location>
</feature>
<dbReference type="SUPFAM" id="SSF82693">
    <property type="entry name" value="Multidrug efflux transporter AcrB pore domain, PN1, PN2, PC1 and PC2 subdomains"/>
    <property type="match status" value="2"/>
</dbReference>
<gene>
    <name evidence="9" type="ORF">CWI81_06930</name>
</gene>
<name>A0A432ZD18_9GAMM</name>
<dbReference type="RefSeq" id="WP_126784582.1">
    <property type="nucleotide sequence ID" value="NZ_PIQF01000002.1"/>
</dbReference>
<evidence type="ECO:0000313" key="10">
    <source>
        <dbReference type="Proteomes" id="UP000287908"/>
    </source>
</evidence>
<sequence length="1039" mass="113512">MLARIIQASLRNPLLVIVLFAALTFLAWQSLQRTKLDAIPDLSDVQVIIKTNYPGQAPAVVEEQVTYPLSSVMLSVPKTESVRGFSFFGDSYVYVIFEEGTDPYWARSRVIEYLDQAQSQLPEQVQPSLGPDATGVGWIFQYALVDNSGQKNLGELTRLQNWFLQQELQSVDGVAEVARVGGMVETYQVVIDPAKLRQYQLTLDDIETSIEQANAEVGGSVVEMAEAEYMVRGLGYLQSLDDLRELPVLPNSPANRSQQQGVILLEDIATVRIGPQVRRGVAELDGEGEVVGGIIVMRYGANALQTIERVKNKLKQLQQGLPQGVEIVTTYDRSQLIQASVDNLTSKLLEEMALVAIVCVLFLWHARSALVAVISLPLSVLFAIWVMNGLGISANIMSLGGIAIAIGALVDAAIVMIENAHRHLYKHQQHSGEVVKGAQRWRIITDACREVGPSLFFSLLVITVSFIPVFALQGQQGRLFEPLAYTKTLAMGAAAILAITLIPVLMGLLVRGKIPAENKNPLTAFLIWLYRPLLNFTLGWPKLIIVLAIGLTASAWYPLKNLDTELMPPLYEGDLMYMPTTLPGISVNEASDLLQQTDALIAEHPQVERVFGKVGRADTATDPAPLTMIETSITLTPESEWPEGKTVDDVIAELEQQVQVPGVTNAWVMPIRTRIEMLATGVKTPLAIKVSGADFQQLQQVATRIEGTLGEHSATGSVIAERAAAGRYIEITPNLRAAARFGLSQADIQQHITTAIGGSNIAISVQGNERFPINLRYPRVDRDHLSKLTELPIRSDSGKWLTLADVASVELTQGPALLKSENARPSSWIFIEPAAGVSVANYIEQVSPLLSEIELPTGYNWSWTGQYEAMQQVESDLQEIIPLTLAVIVILLYLTFRSMSQALLVIATLPLALTGSLWLLFWLDYNLSLAVVVGMIALAGVAAEFGVVMLLYLNNAWKGVGEDKQQLVAAIEEGALLRVRPKAMTVATIIIGLLPIMLGSGIGNEVMQRIAAPMVGGMILAPLVSMLLIPAVFYLRHKR</sequence>
<dbReference type="Gene3D" id="3.30.2090.10">
    <property type="entry name" value="Multidrug efflux transporter AcrB TolC docking domain, DN and DC subdomains"/>
    <property type="match status" value="2"/>
</dbReference>
<organism evidence="9 10">
    <name type="scientific">Idiomarina seosinensis</name>
    <dbReference type="NCBI Taxonomy" id="281739"/>
    <lineage>
        <taxon>Bacteria</taxon>
        <taxon>Pseudomonadati</taxon>
        <taxon>Pseudomonadota</taxon>
        <taxon>Gammaproteobacteria</taxon>
        <taxon>Alteromonadales</taxon>
        <taxon>Idiomarinaceae</taxon>
        <taxon>Idiomarina</taxon>
    </lineage>
</organism>
<keyword evidence="6 8" id="KW-1133">Transmembrane helix</keyword>
<feature type="transmembrane region" description="Helical" evidence="8">
    <location>
        <begin position="396"/>
        <end position="417"/>
    </location>
</feature>
<comment type="subcellular location">
    <subcellularLocation>
        <location evidence="1">Cell membrane</location>
        <topology evidence="1">Multi-pass membrane protein</topology>
    </subcellularLocation>
</comment>
<evidence type="ECO:0000256" key="3">
    <source>
        <dbReference type="ARBA" id="ARBA00022448"/>
    </source>
</evidence>
<protein>
    <submittedName>
        <fullName evidence="9">CusA/CzcA family heavy metal efflux RND transporter</fullName>
    </submittedName>
</protein>
<keyword evidence="10" id="KW-1185">Reference proteome</keyword>
<evidence type="ECO:0000313" key="9">
    <source>
        <dbReference type="EMBL" id="RUO75855.1"/>
    </source>
</evidence>
<proteinExistence type="inferred from homology"/>
<evidence type="ECO:0000256" key="4">
    <source>
        <dbReference type="ARBA" id="ARBA00022475"/>
    </source>
</evidence>
<dbReference type="GO" id="GO:0005886">
    <property type="term" value="C:plasma membrane"/>
    <property type="evidence" value="ECO:0007669"/>
    <property type="project" value="UniProtKB-SubCell"/>
</dbReference>
<accession>A0A432ZD18</accession>
<feature type="transmembrane region" description="Helical" evidence="8">
    <location>
        <begin position="451"/>
        <end position="471"/>
    </location>
</feature>
<dbReference type="InterPro" id="IPR001036">
    <property type="entry name" value="Acrflvin-R"/>
</dbReference>
<feature type="transmembrane region" description="Helical" evidence="8">
    <location>
        <begin position="903"/>
        <end position="923"/>
    </location>
</feature>
<feature type="transmembrane region" description="Helical" evidence="8">
    <location>
        <begin position="880"/>
        <end position="896"/>
    </location>
</feature>
<reference evidence="9 10" key="1">
    <citation type="journal article" date="2011" name="Front. Microbiol.">
        <title>Genomic signatures of strain selection and enhancement in Bacillus atrophaeus var. globigii, a historical biowarfare simulant.</title>
        <authorList>
            <person name="Gibbons H.S."/>
            <person name="Broomall S.M."/>
            <person name="McNew L.A."/>
            <person name="Daligault H."/>
            <person name="Chapman C."/>
            <person name="Bruce D."/>
            <person name="Karavis M."/>
            <person name="Krepps M."/>
            <person name="McGregor P.A."/>
            <person name="Hong C."/>
            <person name="Park K.H."/>
            <person name="Akmal A."/>
            <person name="Feldman A."/>
            <person name="Lin J.S."/>
            <person name="Chang W.E."/>
            <person name="Higgs B.W."/>
            <person name="Demirev P."/>
            <person name="Lindquist J."/>
            <person name="Liem A."/>
            <person name="Fochler E."/>
            <person name="Read T.D."/>
            <person name="Tapia R."/>
            <person name="Johnson S."/>
            <person name="Bishop-Lilly K.A."/>
            <person name="Detter C."/>
            <person name="Han C."/>
            <person name="Sozhamannan S."/>
            <person name="Rosenzweig C.N."/>
            <person name="Skowronski E.W."/>
        </authorList>
    </citation>
    <scope>NUCLEOTIDE SEQUENCE [LARGE SCALE GENOMIC DNA]</scope>
    <source>
        <strain evidence="9 10">CL-SP19</strain>
    </source>
</reference>
<keyword evidence="3" id="KW-0813">Transport</keyword>
<dbReference type="Gene3D" id="3.30.70.1320">
    <property type="entry name" value="Multidrug efflux transporter AcrB pore domain like"/>
    <property type="match status" value="1"/>
</dbReference>
<dbReference type="AlphaFoldDB" id="A0A432ZD18"/>
<feature type="transmembrane region" description="Helical" evidence="8">
    <location>
        <begin position="533"/>
        <end position="557"/>
    </location>
</feature>
<dbReference type="PANTHER" id="PTHR32063">
    <property type="match status" value="1"/>
</dbReference>
<evidence type="ECO:0000256" key="2">
    <source>
        <dbReference type="ARBA" id="ARBA00010942"/>
    </source>
</evidence>
<dbReference type="PRINTS" id="PR00702">
    <property type="entry name" value="ACRIFLAVINRP"/>
</dbReference>
<comment type="similarity">
    <text evidence="2">Belongs to the resistance-nodulation-cell division (RND) (TC 2.A.6) family.</text>
</comment>
<dbReference type="OrthoDB" id="9758757at2"/>
<feature type="transmembrane region" description="Helical" evidence="8">
    <location>
        <begin position="491"/>
        <end position="512"/>
    </location>
</feature>
<dbReference type="PANTHER" id="PTHR32063:SF19">
    <property type="entry name" value="CATION EFFLUX SYSTEM PROTEIN CUSA"/>
    <property type="match status" value="1"/>
</dbReference>
<dbReference type="Pfam" id="PF00873">
    <property type="entry name" value="ACR_tran"/>
    <property type="match status" value="1"/>
</dbReference>
<evidence type="ECO:0000256" key="1">
    <source>
        <dbReference type="ARBA" id="ARBA00004651"/>
    </source>
</evidence>